<proteinExistence type="inferred from homology"/>
<evidence type="ECO:0000313" key="7">
    <source>
        <dbReference type="Proteomes" id="UP000297608"/>
    </source>
</evidence>
<organism evidence="6 7">
    <name type="scientific">Cryobacterium algoricola</name>
    <dbReference type="NCBI Taxonomy" id="1259183"/>
    <lineage>
        <taxon>Bacteria</taxon>
        <taxon>Bacillati</taxon>
        <taxon>Actinomycetota</taxon>
        <taxon>Actinomycetes</taxon>
        <taxon>Micrococcales</taxon>
        <taxon>Microbacteriaceae</taxon>
        <taxon>Cryobacterium</taxon>
    </lineage>
</organism>
<dbReference type="InterPro" id="IPR010998">
    <property type="entry name" value="Integrase_recombinase_N"/>
</dbReference>
<keyword evidence="2" id="KW-0229">DNA integration</keyword>
<dbReference type="Pfam" id="PF14659">
    <property type="entry name" value="Phage_int_SAM_3"/>
    <property type="match status" value="1"/>
</dbReference>
<dbReference type="Pfam" id="PF00589">
    <property type="entry name" value="Phage_integrase"/>
    <property type="match status" value="1"/>
</dbReference>
<dbReference type="Gene3D" id="1.10.150.130">
    <property type="match status" value="1"/>
</dbReference>
<reference evidence="6 7" key="1">
    <citation type="submission" date="2019-03" db="EMBL/GenBank/DDBJ databases">
        <title>Genomics of glacier-inhabiting Cryobacterium strains.</title>
        <authorList>
            <person name="Liu Q."/>
            <person name="Xin Y.-H."/>
        </authorList>
    </citation>
    <scope>NUCLEOTIDE SEQUENCE [LARGE SCALE GENOMIC DNA]</scope>
    <source>
        <strain evidence="6 7">MDB2-B</strain>
    </source>
</reference>
<evidence type="ECO:0000259" key="5">
    <source>
        <dbReference type="PROSITE" id="PS51898"/>
    </source>
</evidence>
<protein>
    <submittedName>
        <fullName evidence="6">Site-specific integrase</fullName>
    </submittedName>
</protein>
<evidence type="ECO:0000313" key="6">
    <source>
        <dbReference type="EMBL" id="TFB84114.1"/>
    </source>
</evidence>
<dbReference type="Proteomes" id="UP000297608">
    <property type="component" value="Unassembled WGS sequence"/>
</dbReference>
<dbReference type="SUPFAM" id="SSF56349">
    <property type="entry name" value="DNA breaking-rejoining enzymes"/>
    <property type="match status" value="1"/>
</dbReference>
<dbReference type="Pfam" id="PF14657">
    <property type="entry name" value="Arm-DNA-bind_4"/>
    <property type="match status" value="1"/>
</dbReference>
<dbReference type="PROSITE" id="PS51898">
    <property type="entry name" value="TYR_RECOMBINASE"/>
    <property type="match status" value="1"/>
</dbReference>
<evidence type="ECO:0000256" key="3">
    <source>
        <dbReference type="ARBA" id="ARBA00023125"/>
    </source>
</evidence>
<dbReference type="Gene3D" id="1.10.443.10">
    <property type="entry name" value="Intergrase catalytic core"/>
    <property type="match status" value="1"/>
</dbReference>
<feature type="domain" description="Tyr recombinase" evidence="5">
    <location>
        <begin position="163"/>
        <end position="359"/>
    </location>
</feature>
<evidence type="ECO:0000256" key="2">
    <source>
        <dbReference type="ARBA" id="ARBA00022908"/>
    </source>
</evidence>
<dbReference type="InterPro" id="IPR013762">
    <property type="entry name" value="Integrase-like_cat_sf"/>
</dbReference>
<dbReference type="PANTHER" id="PTHR30629">
    <property type="entry name" value="PROPHAGE INTEGRASE"/>
    <property type="match status" value="1"/>
</dbReference>
<comment type="caution">
    <text evidence="6">The sequence shown here is derived from an EMBL/GenBank/DDBJ whole genome shotgun (WGS) entry which is preliminary data.</text>
</comment>
<dbReference type="RefSeq" id="WP_134535901.1">
    <property type="nucleotide sequence ID" value="NZ_SOFG01000023.1"/>
</dbReference>
<dbReference type="PANTHER" id="PTHR30629:SF2">
    <property type="entry name" value="PROPHAGE INTEGRASE INTS-RELATED"/>
    <property type="match status" value="1"/>
</dbReference>
<dbReference type="CDD" id="cd01189">
    <property type="entry name" value="INT_ICEBs1_C_like"/>
    <property type="match status" value="1"/>
</dbReference>
<sequence length="389" mass="42547">MGSITAYQVASGKRYRVLYRRPDHIQTQKRGFRTKRDAELFLANIEVNKSRGAYVDPSKARVLVGEWLDLWMDSRSDWRATSRERARGIVIRHIRPQLGNYPLGALNHQAVQAWASGLSRTQGPASVRKIVNVLSGSLQMAVKDGRLASNPAHGLNLPKMHKASKRYLTHEQVRDLTAAVDAIGRGMYLGHSNGYGLLVKVLAYCGLRWGEASGLRVQDIDFVRGRLEVQHTVVEIDGLQIEGQPKDYEARSIPVPASILADLRLLVDGRQGGEPVFAAARGGWLRGRVFRRGWLDAAAEQVGIAGLTPHELRHTAASLAISAGANVKAVQRMLGHASAAVTLDVYSDLFDSDLDAVSSALDQLIIQKSIASLNTEAIGDPRQPAGTEF</sequence>
<comment type="similarity">
    <text evidence="1">Belongs to the 'phage' integrase family.</text>
</comment>
<dbReference type="EMBL" id="SOFG01000023">
    <property type="protein sequence ID" value="TFB84114.1"/>
    <property type="molecule type" value="Genomic_DNA"/>
</dbReference>
<keyword evidence="4" id="KW-0233">DNA recombination</keyword>
<dbReference type="InterPro" id="IPR004107">
    <property type="entry name" value="Integrase_SAM-like_N"/>
</dbReference>
<keyword evidence="3" id="KW-0238">DNA-binding</keyword>
<gene>
    <name evidence="6" type="ORF">E3O44_16680</name>
</gene>
<dbReference type="InterPro" id="IPR050808">
    <property type="entry name" value="Phage_Integrase"/>
</dbReference>
<dbReference type="InterPro" id="IPR011010">
    <property type="entry name" value="DNA_brk_join_enz"/>
</dbReference>
<dbReference type="InterPro" id="IPR002104">
    <property type="entry name" value="Integrase_catalytic"/>
</dbReference>
<evidence type="ECO:0000256" key="4">
    <source>
        <dbReference type="ARBA" id="ARBA00023172"/>
    </source>
</evidence>
<evidence type="ECO:0000256" key="1">
    <source>
        <dbReference type="ARBA" id="ARBA00008857"/>
    </source>
</evidence>
<name>A0ABY2I8H7_9MICO</name>
<accession>A0ABY2I8H7</accession>
<keyword evidence="7" id="KW-1185">Reference proteome</keyword>
<dbReference type="InterPro" id="IPR028259">
    <property type="entry name" value="AP2-like_int_N"/>
</dbReference>